<feature type="transmembrane region" description="Helical" evidence="6">
    <location>
        <begin position="67"/>
        <end position="87"/>
    </location>
</feature>
<evidence type="ECO:0008006" key="9">
    <source>
        <dbReference type="Google" id="ProtNLM"/>
    </source>
</evidence>
<dbReference type="InterPro" id="IPR018781">
    <property type="entry name" value="TPRA1/CAND2/CAND8"/>
</dbReference>
<evidence type="ECO:0000256" key="4">
    <source>
        <dbReference type="ARBA" id="ARBA00022989"/>
    </source>
</evidence>
<feature type="transmembrane region" description="Helical" evidence="6">
    <location>
        <begin position="176"/>
        <end position="194"/>
    </location>
</feature>
<keyword evidence="4 6" id="KW-1133">Transmembrane helix</keyword>
<comment type="subcellular location">
    <subcellularLocation>
        <location evidence="1">Membrane</location>
        <topology evidence="1">Multi-pass membrane protein</topology>
    </subcellularLocation>
</comment>
<feature type="transmembrane region" description="Helical" evidence="6">
    <location>
        <begin position="107"/>
        <end position="129"/>
    </location>
</feature>
<feature type="transmembrane region" description="Helical" evidence="6">
    <location>
        <begin position="264"/>
        <end position="286"/>
    </location>
</feature>
<dbReference type="GO" id="GO:0004930">
    <property type="term" value="F:G protein-coupled receptor activity"/>
    <property type="evidence" value="ECO:0007669"/>
    <property type="project" value="TreeGrafter"/>
</dbReference>
<dbReference type="PANTHER" id="PTHR15876:SF8">
    <property type="entry name" value="TRANSMEMBRANE PROTEIN ADIPOCYTE-ASSOCIATED 1"/>
    <property type="match status" value="1"/>
</dbReference>
<feature type="transmembrane region" description="Helical" evidence="6">
    <location>
        <begin position="141"/>
        <end position="164"/>
    </location>
</feature>
<evidence type="ECO:0000313" key="8">
    <source>
        <dbReference type="Proteomes" id="UP000596742"/>
    </source>
</evidence>
<dbReference type="Pfam" id="PF10160">
    <property type="entry name" value="Tmemb_40"/>
    <property type="match status" value="1"/>
</dbReference>
<proteinExistence type="inferred from homology"/>
<evidence type="ECO:0000256" key="3">
    <source>
        <dbReference type="ARBA" id="ARBA00022692"/>
    </source>
</evidence>
<comment type="caution">
    <text evidence="7">The sequence shown here is derived from an EMBL/GenBank/DDBJ whole genome shotgun (WGS) entry which is preliminary data.</text>
</comment>
<dbReference type="AlphaFoldDB" id="A0A8B6D5Y3"/>
<dbReference type="Proteomes" id="UP000596742">
    <property type="component" value="Unassembled WGS sequence"/>
</dbReference>
<feature type="transmembrane region" description="Helical" evidence="6">
    <location>
        <begin position="228"/>
        <end position="252"/>
    </location>
</feature>
<evidence type="ECO:0000256" key="6">
    <source>
        <dbReference type="SAM" id="Phobius"/>
    </source>
</evidence>
<organism evidence="7 8">
    <name type="scientific">Mytilus galloprovincialis</name>
    <name type="common">Mediterranean mussel</name>
    <dbReference type="NCBI Taxonomy" id="29158"/>
    <lineage>
        <taxon>Eukaryota</taxon>
        <taxon>Metazoa</taxon>
        <taxon>Spiralia</taxon>
        <taxon>Lophotrochozoa</taxon>
        <taxon>Mollusca</taxon>
        <taxon>Bivalvia</taxon>
        <taxon>Autobranchia</taxon>
        <taxon>Pteriomorphia</taxon>
        <taxon>Mytilida</taxon>
        <taxon>Mytiloidea</taxon>
        <taxon>Mytilidae</taxon>
        <taxon>Mytilinae</taxon>
        <taxon>Mytilus</taxon>
    </lineage>
</organism>
<accession>A0A8B6D5Y3</accession>
<protein>
    <recommendedName>
        <fullName evidence="9">Integral membrane protein GPR175</fullName>
    </recommendedName>
</protein>
<reference evidence="7" key="1">
    <citation type="submission" date="2018-11" db="EMBL/GenBank/DDBJ databases">
        <authorList>
            <person name="Alioto T."/>
            <person name="Alioto T."/>
        </authorList>
    </citation>
    <scope>NUCLEOTIDE SEQUENCE</scope>
</reference>
<dbReference type="GO" id="GO:0005886">
    <property type="term" value="C:plasma membrane"/>
    <property type="evidence" value="ECO:0007669"/>
    <property type="project" value="TreeGrafter"/>
</dbReference>
<sequence>MSDPGTVHFSQSSPEHNQLNKFNSNVLKLLSSNGTTITPYGPNIPDVEISEPICQAILYDDISYSSIRIWDLIILGPNALFLMFLIWKMKTAITKLRSTDSPIFTAFYVMVLTVAIISVLRCIVAMTVNAANPAGDNADKAIWLILRFFLLAMEMSIVIFGIAFGHLDSNKSIQRVLLATTCIALIYSVTQGTLEFTNPDPKFHVQKPGQGINVTAIDYDIFGHGGMIFWLTSSLFFFVVYTCIFILPWTSLKEKLALPPKKSFYWYCFFLAMLNLTQAVGSGLLYKNIVNGMCVVDLTAYIYFTCFAPLVYMVFLHNFLRTSQTRILFSYKNQQDEVAEDDNVSMPYAANRKADDTDSFVGSYDSTHFDRHNILSTSVQNQLIDNSMNAIAEDFGPSSFPSNSLYQANA</sequence>
<gene>
    <name evidence="7" type="ORF">MGAL_10B032298</name>
</gene>
<keyword evidence="8" id="KW-1185">Reference proteome</keyword>
<evidence type="ECO:0000256" key="1">
    <source>
        <dbReference type="ARBA" id="ARBA00004141"/>
    </source>
</evidence>
<dbReference type="PANTHER" id="PTHR15876">
    <property type="entry name" value="TRANSMEMBRANE PROTEIN ADIPOCYTE-ASSOCIATED 1"/>
    <property type="match status" value="1"/>
</dbReference>
<dbReference type="OrthoDB" id="10027388at2759"/>
<keyword evidence="3 6" id="KW-0812">Transmembrane</keyword>
<feature type="transmembrane region" description="Helical" evidence="6">
    <location>
        <begin position="298"/>
        <end position="320"/>
    </location>
</feature>
<evidence type="ECO:0000256" key="2">
    <source>
        <dbReference type="ARBA" id="ARBA00010125"/>
    </source>
</evidence>
<comment type="similarity">
    <text evidence="2">Belongs to the UPF0359 family.</text>
</comment>
<dbReference type="EMBL" id="UYJE01002907">
    <property type="protein sequence ID" value="VDI14703.1"/>
    <property type="molecule type" value="Genomic_DNA"/>
</dbReference>
<evidence type="ECO:0000256" key="5">
    <source>
        <dbReference type="ARBA" id="ARBA00023136"/>
    </source>
</evidence>
<name>A0A8B6D5Y3_MYTGA</name>
<keyword evidence="5 6" id="KW-0472">Membrane</keyword>
<evidence type="ECO:0000313" key="7">
    <source>
        <dbReference type="EMBL" id="VDI14703.1"/>
    </source>
</evidence>